<keyword evidence="3" id="KW-1185">Reference proteome</keyword>
<evidence type="ECO:0000313" key="2">
    <source>
        <dbReference type="EMBL" id="VDN44770.1"/>
    </source>
</evidence>
<gene>
    <name evidence="2" type="ORF">GPUH_LOCUS25864</name>
</gene>
<dbReference type="Proteomes" id="UP000271098">
    <property type="component" value="Unassembled WGS sequence"/>
</dbReference>
<organism evidence="4">
    <name type="scientific">Gongylonema pulchrum</name>
    <dbReference type="NCBI Taxonomy" id="637853"/>
    <lineage>
        <taxon>Eukaryota</taxon>
        <taxon>Metazoa</taxon>
        <taxon>Ecdysozoa</taxon>
        <taxon>Nematoda</taxon>
        <taxon>Chromadorea</taxon>
        <taxon>Rhabditida</taxon>
        <taxon>Spirurina</taxon>
        <taxon>Spiruromorpha</taxon>
        <taxon>Spiruroidea</taxon>
        <taxon>Gongylonematidae</taxon>
        <taxon>Gongylonema</taxon>
    </lineage>
</organism>
<name>A0A183EY23_9BILA</name>
<reference evidence="4" key="1">
    <citation type="submission" date="2016-06" db="UniProtKB">
        <authorList>
            <consortium name="WormBaseParasite"/>
        </authorList>
    </citation>
    <scope>IDENTIFICATION</scope>
</reference>
<reference evidence="2 3" key="2">
    <citation type="submission" date="2018-11" db="EMBL/GenBank/DDBJ databases">
        <authorList>
            <consortium name="Pathogen Informatics"/>
        </authorList>
    </citation>
    <scope>NUCLEOTIDE SEQUENCE [LARGE SCALE GENOMIC DNA]</scope>
</reference>
<sequence>MAARVIGDQLRAPVNNAEATFEKIFCQKCGECTGCGKEFASASGRKNHVLKEHFDWSVVCPLRGCSDIYSTTSEMKQHFQV</sequence>
<dbReference type="WBParaSite" id="GPUH_0002589401-mRNA-1">
    <property type="protein sequence ID" value="GPUH_0002589401-mRNA-1"/>
    <property type="gene ID" value="GPUH_0002589401"/>
</dbReference>
<dbReference type="AlphaFoldDB" id="A0A183EY23"/>
<evidence type="ECO:0000313" key="4">
    <source>
        <dbReference type="WBParaSite" id="GPUH_0002589401-mRNA-1"/>
    </source>
</evidence>
<feature type="domain" description="C2H2-type" evidence="1">
    <location>
        <begin position="32"/>
        <end position="53"/>
    </location>
</feature>
<dbReference type="InterPro" id="IPR013087">
    <property type="entry name" value="Znf_C2H2_type"/>
</dbReference>
<accession>A0A183EY23</accession>
<dbReference type="PROSITE" id="PS00028">
    <property type="entry name" value="ZINC_FINGER_C2H2_1"/>
    <property type="match status" value="1"/>
</dbReference>
<proteinExistence type="predicted"/>
<evidence type="ECO:0000259" key="1">
    <source>
        <dbReference type="PROSITE" id="PS00028"/>
    </source>
</evidence>
<protein>
    <submittedName>
        <fullName evidence="4">C2H2-type domain-containing protein</fullName>
    </submittedName>
</protein>
<dbReference type="OrthoDB" id="5823013at2759"/>
<evidence type="ECO:0000313" key="3">
    <source>
        <dbReference type="Proteomes" id="UP000271098"/>
    </source>
</evidence>
<dbReference type="EMBL" id="UYRT01107241">
    <property type="protein sequence ID" value="VDN44770.1"/>
    <property type="molecule type" value="Genomic_DNA"/>
</dbReference>